<feature type="region of interest" description="Disordered" evidence="1">
    <location>
        <begin position="1"/>
        <end position="33"/>
    </location>
</feature>
<dbReference type="Proteomes" id="UP000791440">
    <property type="component" value="Unassembled WGS sequence"/>
</dbReference>
<feature type="compositionally biased region" description="Basic and acidic residues" evidence="1">
    <location>
        <begin position="11"/>
        <end position="33"/>
    </location>
</feature>
<comment type="caution">
    <text evidence="2">The sequence shown here is derived from an EMBL/GenBank/DDBJ whole genome shotgun (WGS) entry which is preliminary data.</text>
</comment>
<proteinExistence type="predicted"/>
<reference evidence="2" key="1">
    <citation type="journal article" date="2016" name="Insect Biochem. Mol. Biol.">
        <title>Multifaceted biological insights from a draft genome sequence of the tobacco hornworm moth, Manduca sexta.</title>
        <authorList>
            <person name="Kanost M.R."/>
            <person name="Arrese E.L."/>
            <person name="Cao X."/>
            <person name="Chen Y.R."/>
            <person name="Chellapilla S."/>
            <person name="Goldsmith M.R."/>
            <person name="Grosse-Wilde E."/>
            <person name="Heckel D.G."/>
            <person name="Herndon N."/>
            <person name="Jiang H."/>
            <person name="Papanicolaou A."/>
            <person name="Qu J."/>
            <person name="Soulages J.L."/>
            <person name="Vogel H."/>
            <person name="Walters J."/>
            <person name="Waterhouse R.M."/>
            <person name="Ahn S.J."/>
            <person name="Almeida F.C."/>
            <person name="An C."/>
            <person name="Aqrawi P."/>
            <person name="Bretschneider A."/>
            <person name="Bryant W.B."/>
            <person name="Bucks S."/>
            <person name="Chao H."/>
            <person name="Chevignon G."/>
            <person name="Christen J.M."/>
            <person name="Clarke D.F."/>
            <person name="Dittmer N.T."/>
            <person name="Ferguson L.C.F."/>
            <person name="Garavelou S."/>
            <person name="Gordon K.H.J."/>
            <person name="Gunaratna R.T."/>
            <person name="Han Y."/>
            <person name="Hauser F."/>
            <person name="He Y."/>
            <person name="Heidel-Fischer H."/>
            <person name="Hirsh A."/>
            <person name="Hu Y."/>
            <person name="Jiang H."/>
            <person name="Kalra D."/>
            <person name="Klinner C."/>
            <person name="Konig C."/>
            <person name="Kovar C."/>
            <person name="Kroll A.R."/>
            <person name="Kuwar S.S."/>
            <person name="Lee S.L."/>
            <person name="Lehman R."/>
            <person name="Li K."/>
            <person name="Li Z."/>
            <person name="Liang H."/>
            <person name="Lovelace S."/>
            <person name="Lu Z."/>
            <person name="Mansfield J.H."/>
            <person name="McCulloch K.J."/>
            <person name="Mathew T."/>
            <person name="Morton B."/>
            <person name="Muzny D.M."/>
            <person name="Neunemann D."/>
            <person name="Ongeri F."/>
            <person name="Pauchet Y."/>
            <person name="Pu L.L."/>
            <person name="Pyrousis I."/>
            <person name="Rao X.J."/>
            <person name="Redding A."/>
            <person name="Roesel C."/>
            <person name="Sanchez-Gracia A."/>
            <person name="Schaack S."/>
            <person name="Shukla A."/>
            <person name="Tetreau G."/>
            <person name="Wang Y."/>
            <person name="Xiong G.H."/>
            <person name="Traut W."/>
            <person name="Walsh T.K."/>
            <person name="Worley K.C."/>
            <person name="Wu D."/>
            <person name="Wu W."/>
            <person name="Wu Y.Q."/>
            <person name="Zhang X."/>
            <person name="Zou Z."/>
            <person name="Zucker H."/>
            <person name="Briscoe A.D."/>
            <person name="Burmester T."/>
            <person name="Clem R.J."/>
            <person name="Feyereisen R."/>
            <person name="Grimmelikhuijzen C.J.P."/>
            <person name="Hamodrakas S.J."/>
            <person name="Hansson B.S."/>
            <person name="Huguet E."/>
            <person name="Jermiin L.S."/>
            <person name="Lan Q."/>
            <person name="Lehman H.K."/>
            <person name="Lorenzen M."/>
            <person name="Merzendorfer H."/>
            <person name="Michalopoulos I."/>
            <person name="Morton D.B."/>
            <person name="Muthukrishnan S."/>
            <person name="Oakeshott J.G."/>
            <person name="Palmer W."/>
            <person name="Park Y."/>
            <person name="Passarelli A.L."/>
            <person name="Rozas J."/>
            <person name="Schwartz L.M."/>
            <person name="Smith W."/>
            <person name="Southgate A."/>
            <person name="Vilcinskas A."/>
            <person name="Vogt R."/>
            <person name="Wang P."/>
            <person name="Werren J."/>
            <person name="Yu X.Q."/>
            <person name="Zhou J.J."/>
            <person name="Brown S.J."/>
            <person name="Scherer S.E."/>
            <person name="Richards S."/>
            <person name="Blissard G.W."/>
        </authorList>
    </citation>
    <scope>NUCLEOTIDE SEQUENCE</scope>
</reference>
<dbReference type="EMBL" id="JH668615">
    <property type="protein sequence ID" value="KAG6459266.1"/>
    <property type="molecule type" value="Genomic_DNA"/>
</dbReference>
<evidence type="ECO:0000256" key="1">
    <source>
        <dbReference type="SAM" id="MobiDB-lite"/>
    </source>
</evidence>
<evidence type="ECO:0000313" key="3">
    <source>
        <dbReference type="Proteomes" id="UP000791440"/>
    </source>
</evidence>
<sequence>MEGEESGVGNAEKDDYESSSHSTPQEHKSFAEFAKDKLDSAGRELRRRLPMAGQLGARLMHPRRLLLQSTPTQQTDVVLIFPKGLPDSMLLWLLQKLRGSRPRLRVCVRQHASSQCSAFYITADDDVLLQTAEEIHLPKLLKPEFGGGYKEFTVRDMHCFQKVNVITIVYILVQCKINLNTIYEFKIIYLYTHWRSIVYIKVIRVGGHDPHIEDFDARRRIYIRAVSTAN</sequence>
<accession>A0A921ZKR0</accession>
<keyword evidence="3" id="KW-1185">Reference proteome</keyword>
<organism evidence="2 3">
    <name type="scientific">Manduca sexta</name>
    <name type="common">Tobacco hawkmoth</name>
    <name type="synonym">Tobacco hornworm</name>
    <dbReference type="NCBI Taxonomy" id="7130"/>
    <lineage>
        <taxon>Eukaryota</taxon>
        <taxon>Metazoa</taxon>
        <taxon>Ecdysozoa</taxon>
        <taxon>Arthropoda</taxon>
        <taxon>Hexapoda</taxon>
        <taxon>Insecta</taxon>
        <taxon>Pterygota</taxon>
        <taxon>Neoptera</taxon>
        <taxon>Endopterygota</taxon>
        <taxon>Lepidoptera</taxon>
        <taxon>Glossata</taxon>
        <taxon>Ditrysia</taxon>
        <taxon>Bombycoidea</taxon>
        <taxon>Sphingidae</taxon>
        <taxon>Sphinginae</taxon>
        <taxon>Sphingini</taxon>
        <taxon>Manduca</taxon>
    </lineage>
</organism>
<reference evidence="2" key="2">
    <citation type="submission" date="2020-12" db="EMBL/GenBank/DDBJ databases">
        <authorList>
            <person name="Kanost M."/>
        </authorList>
    </citation>
    <scope>NUCLEOTIDE SEQUENCE</scope>
</reference>
<protein>
    <submittedName>
        <fullName evidence="2">Uncharacterized protein</fullName>
    </submittedName>
</protein>
<evidence type="ECO:0000313" key="2">
    <source>
        <dbReference type="EMBL" id="KAG6459266.1"/>
    </source>
</evidence>
<dbReference type="AlphaFoldDB" id="A0A921ZKR0"/>
<name>A0A921ZKR0_MANSE</name>
<gene>
    <name evidence="2" type="ORF">O3G_MSEX011292</name>
</gene>